<dbReference type="Gene3D" id="3.40.390.10">
    <property type="entry name" value="Collagenase (Catalytic Domain)"/>
    <property type="match status" value="1"/>
</dbReference>
<feature type="chain" id="PRO_5035233330" description="Extracellular small neutral protease" evidence="8">
    <location>
        <begin position="27"/>
        <end position="187"/>
    </location>
</feature>
<comment type="catalytic activity">
    <reaction evidence="1">
        <text>Hydrolyzes proteins with a preference for Tyr or Phe in the P1' position. Has no action on amino-acid p-nitroanilides.</text>
        <dbReference type="EC" id="3.4.24.77"/>
    </reaction>
</comment>
<comment type="caution">
    <text evidence="9">The sequence shown here is derived from an EMBL/GenBank/DDBJ whole genome shotgun (WGS) entry which is preliminary data.</text>
</comment>
<evidence type="ECO:0000256" key="2">
    <source>
        <dbReference type="ARBA" id="ARBA00006571"/>
    </source>
</evidence>
<keyword evidence="6" id="KW-0645">Protease</keyword>
<evidence type="ECO:0000256" key="3">
    <source>
        <dbReference type="ARBA" id="ARBA00012325"/>
    </source>
</evidence>
<keyword evidence="8" id="KW-0732">Signal</keyword>
<dbReference type="SUPFAM" id="SSF55486">
    <property type="entry name" value="Metalloproteases ('zincins'), catalytic domain"/>
    <property type="match status" value="1"/>
</dbReference>
<evidence type="ECO:0000256" key="8">
    <source>
        <dbReference type="SAM" id="SignalP"/>
    </source>
</evidence>
<keyword evidence="5" id="KW-0479">Metal-binding</keyword>
<keyword evidence="10" id="KW-1185">Reference proteome</keyword>
<accession>A0A8J3FD37</accession>
<evidence type="ECO:0000313" key="10">
    <source>
        <dbReference type="Proteomes" id="UP000649739"/>
    </source>
</evidence>
<feature type="signal peptide" evidence="8">
    <location>
        <begin position="1"/>
        <end position="26"/>
    </location>
</feature>
<dbReference type="InterPro" id="IPR000013">
    <property type="entry name" value="Peptidase_M7"/>
</dbReference>
<reference evidence="9" key="2">
    <citation type="submission" date="2020-09" db="EMBL/GenBank/DDBJ databases">
        <authorList>
            <person name="Sun Q."/>
            <person name="Ohkuma M."/>
        </authorList>
    </citation>
    <scope>NUCLEOTIDE SEQUENCE</scope>
    <source>
        <strain evidence="9">JCM 3090</strain>
    </source>
</reference>
<dbReference type="Proteomes" id="UP000649739">
    <property type="component" value="Unassembled WGS sequence"/>
</dbReference>
<sequence length="187" mass="19301">MLRRKLASTALCALAALALTTGTSVAATAEPARAEAKTINYQTAQPGNLAAQIDESVAIWNKVLKNVQFAKGSGGISVSVYDGTGPAPGTASCVGCTSGVIKIYPRKAEEYKAGIVRVIVHEFGHILSLNHPSDIGNCDKVMAGGACDNPQPSADEIAAVDRFWNRPVLPAPGAPADDSAIFGTPAR</sequence>
<dbReference type="EC" id="3.4.24.77" evidence="3"/>
<reference evidence="9" key="1">
    <citation type="journal article" date="2014" name="Int. J. Syst. Evol. Microbiol.">
        <title>Complete genome sequence of Corynebacterium casei LMG S-19264T (=DSM 44701T), isolated from a smear-ripened cheese.</title>
        <authorList>
            <consortium name="US DOE Joint Genome Institute (JGI-PGF)"/>
            <person name="Walter F."/>
            <person name="Albersmeier A."/>
            <person name="Kalinowski J."/>
            <person name="Ruckert C."/>
        </authorList>
    </citation>
    <scope>NUCLEOTIDE SEQUENCE</scope>
    <source>
        <strain evidence="9">JCM 3090</strain>
    </source>
</reference>
<dbReference type="AlphaFoldDB" id="A0A8J3FD37"/>
<dbReference type="RefSeq" id="WP_189171978.1">
    <property type="nucleotide sequence ID" value="NZ_BMQB01000012.1"/>
</dbReference>
<keyword evidence="6" id="KW-0482">Metalloprotease</keyword>
<comment type="similarity">
    <text evidence="2">Belongs to the peptidase M7 family.</text>
</comment>
<evidence type="ECO:0000256" key="4">
    <source>
        <dbReference type="ARBA" id="ARBA00019129"/>
    </source>
</evidence>
<evidence type="ECO:0000256" key="1">
    <source>
        <dbReference type="ARBA" id="ARBA00000612"/>
    </source>
</evidence>
<evidence type="ECO:0000256" key="7">
    <source>
        <dbReference type="ARBA" id="ARBA00029927"/>
    </source>
</evidence>
<keyword evidence="6" id="KW-0378">Hydrolase</keyword>
<dbReference type="GO" id="GO:0006508">
    <property type="term" value="P:proteolysis"/>
    <property type="evidence" value="ECO:0007669"/>
    <property type="project" value="InterPro"/>
</dbReference>
<dbReference type="InterPro" id="IPR024079">
    <property type="entry name" value="MetalloPept_cat_dom_sf"/>
</dbReference>
<evidence type="ECO:0000313" key="9">
    <source>
        <dbReference type="EMBL" id="GGK08099.1"/>
    </source>
</evidence>
<evidence type="ECO:0000256" key="5">
    <source>
        <dbReference type="ARBA" id="ARBA00022723"/>
    </source>
</evidence>
<dbReference type="EMBL" id="BMQB01000012">
    <property type="protein sequence ID" value="GGK08099.1"/>
    <property type="molecule type" value="Genomic_DNA"/>
</dbReference>
<protein>
    <recommendedName>
        <fullName evidence="4">Extracellular small neutral protease</fullName>
        <ecNumber evidence="3">3.4.24.77</ecNumber>
    </recommendedName>
    <alternativeName>
        <fullName evidence="7">Snapalysin</fullName>
    </alternativeName>
</protein>
<gene>
    <name evidence="9" type="ORF">GCM10010123_42570</name>
</gene>
<proteinExistence type="inferred from homology"/>
<dbReference type="Pfam" id="PF02031">
    <property type="entry name" value="Peptidase_M7"/>
    <property type="match status" value="1"/>
</dbReference>
<evidence type="ECO:0000256" key="6">
    <source>
        <dbReference type="ARBA" id="ARBA00023049"/>
    </source>
</evidence>
<name>A0A8J3FD37_9ACTN</name>
<dbReference type="GO" id="GO:0004222">
    <property type="term" value="F:metalloendopeptidase activity"/>
    <property type="evidence" value="ECO:0007669"/>
    <property type="project" value="InterPro"/>
</dbReference>
<dbReference type="GO" id="GO:0005576">
    <property type="term" value="C:extracellular region"/>
    <property type="evidence" value="ECO:0007669"/>
    <property type="project" value="InterPro"/>
</dbReference>
<organism evidence="9 10">
    <name type="scientific">Pilimelia anulata</name>
    <dbReference type="NCBI Taxonomy" id="53371"/>
    <lineage>
        <taxon>Bacteria</taxon>
        <taxon>Bacillati</taxon>
        <taxon>Actinomycetota</taxon>
        <taxon>Actinomycetes</taxon>
        <taxon>Micromonosporales</taxon>
        <taxon>Micromonosporaceae</taxon>
        <taxon>Pilimelia</taxon>
    </lineage>
</organism>
<dbReference type="GO" id="GO:0008270">
    <property type="term" value="F:zinc ion binding"/>
    <property type="evidence" value="ECO:0007669"/>
    <property type="project" value="InterPro"/>
</dbReference>